<dbReference type="Proteomes" id="UP001212152">
    <property type="component" value="Unassembled WGS sequence"/>
</dbReference>
<evidence type="ECO:0000256" key="2">
    <source>
        <dbReference type="ARBA" id="ARBA00022737"/>
    </source>
</evidence>
<keyword evidence="5" id="KW-1185">Reference proteome</keyword>
<evidence type="ECO:0000313" key="5">
    <source>
        <dbReference type="Proteomes" id="UP001212152"/>
    </source>
</evidence>
<dbReference type="PROSITE" id="PS50294">
    <property type="entry name" value="WD_REPEATS_REGION"/>
    <property type="match status" value="2"/>
</dbReference>
<comment type="caution">
    <text evidence="4">The sequence shown here is derived from an EMBL/GenBank/DDBJ whole genome shotgun (WGS) entry which is preliminary data.</text>
</comment>
<proteinExistence type="predicted"/>
<protein>
    <recommendedName>
        <fullName evidence="6">Mitotic checkpoint protein BUB3</fullName>
    </recommendedName>
</protein>
<dbReference type="SUPFAM" id="SSF50978">
    <property type="entry name" value="WD40 repeat-like"/>
    <property type="match status" value="1"/>
</dbReference>
<dbReference type="Gene3D" id="2.130.10.10">
    <property type="entry name" value="YVTN repeat-like/Quinoprotein amine dehydrogenase"/>
    <property type="match status" value="1"/>
</dbReference>
<dbReference type="InterPro" id="IPR015943">
    <property type="entry name" value="WD40/YVTN_repeat-like_dom_sf"/>
</dbReference>
<accession>A0AAD5TR80</accession>
<dbReference type="SMART" id="SM00320">
    <property type="entry name" value="WD40"/>
    <property type="match status" value="5"/>
</dbReference>
<keyword evidence="1 3" id="KW-0853">WD repeat</keyword>
<dbReference type="Pfam" id="PF00400">
    <property type="entry name" value="WD40"/>
    <property type="match status" value="4"/>
</dbReference>
<name>A0AAD5TR80_9FUNG</name>
<evidence type="ECO:0000256" key="1">
    <source>
        <dbReference type="ARBA" id="ARBA00022574"/>
    </source>
</evidence>
<evidence type="ECO:0000256" key="3">
    <source>
        <dbReference type="PROSITE-ProRule" id="PRU00221"/>
    </source>
</evidence>
<dbReference type="InterPro" id="IPR001680">
    <property type="entry name" value="WD40_rpt"/>
</dbReference>
<dbReference type="InterPro" id="IPR036322">
    <property type="entry name" value="WD40_repeat_dom_sf"/>
</dbReference>
<dbReference type="PROSITE" id="PS50082">
    <property type="entry name" value="WD_REPEATS_2"/>
    <property type="match status" value="2"/>
</dbReference>
<dbReference type="PANTHER" id="PTHR10971">
    <property type="entry name" value="MRNA EXPORT FACTOR AND BUB3"/>
    <property type="match status" value="1"/>
</dbReference>
<dbReference type="EMBL" id="JADGJQ010000003">
    <property type="protein sequence ID" value="KAJ3184742.1"/>
    <property type="molecule type" value="Genomic_DNA"/>
</dbReference>
<sequence>MAATATRPALGFELSNPPTDGISSLQFSPEDPALLLAGSWDKKVRLYDVNTDIIRSEWTRKASVLDVCFSTGNTCFAVGLDRELRSMDIDSTGDTLIGTHEDAIRCVVYAKETGQVMTGSWDKHVGVWDPRTNASLGKYSQPEKVFSMDIVDYTLVVAMAGRTMHVYDVRNMKETLQPRESATKFMTRTVRCMPNGKGFVTGSIEGRVAVDYFDPAREAQAKKYAFKCHRQTIDDVEHIYPVNAVAFHPIHGTFATGGSDGGLNLWDGNNRKRLRTYPQYPTGISALAFNCDGTYLAVASSYTFDEGQKDHPPDNIYVKTLSENECKPKTAASS</sequence>
<reference evidence="4" key="1">
    <citation type="submission" date="2020-05" db="EMBL/GenBank/DDBJ databases">
        <title>Phylogenomic resolution of chytrid fungi.</title>
        <authorList>
            <person name="Stajich J.E."/>
            <person name="Amses K."/>
            <person name="Simmons R."/>
            <person name="Seto K."/>
            <person name="Myers J."/>
            <person name="Bonds A."/>
            <person name="Quandt C.A."/>
            <person name="Barry K."/>
            <person name="Liu P."/>
            <person name="Grigoriev I."/>
            <person name="Longcore J.E."/>
            <person name="James T.Y."/>
        </authorList>
    </citation>
    <scope>NUCLEOTIDE SEQUENCE</scope>
    <source>
        <strain evidence="4">JEL0379</strain>
    </source>
</reference>
<feature type="repeat" description="WD" evidence="3">
    <location>
        <begin position="235"/>
        <end position="276"/>
    </location>
</feature>
<gene>
    <name evidence="4" type="ORF">HDU87_004147</name>
</gene>
<evidence type="ECO:0008006" key="6">
    <source>
        <dbReference type="Google" id="ProtNLM"/>
    </source>
</evidence>
<organism evidence="4 5">
    <name type="scientific">Geranomyces variabilis</name>
    <dbReference type="NCBI Taxonomy" id="109894"/>
    <lineage>
        <taxon>Eukaryota</taxon>
        <taxon>Fungi</taxon>
        <taxon>Fungi incertae sedis</taxon>
        <taxon>Chytridiomycota</taxon>
        <taxon>Chytridiomycota incertae sedis</taxon>
        <taxon>Chytridiomycetes</taxon>
        <taxon>Spizellomycetales</taxon>
        <taxon>Powellomycetaceae</taxon>
        <taxon>Geranomyces</taxon>
    </lineage>
</organism>
<dbReference type="AlphaFoldDB" id="A0AAD5TR80"/>
<keyword evidence="2" id="KW-0677">Repeat</keyword>
<evidence type="ECO:0000313" key="4">
    <source>
        <dbReference type="EMBL" id="KAJ3184742.1"/>
    </source>
</evidence>
<feature type="repeat" description="WD" evidence="3">
    <location>
        <begin position="97"/>
        <end position="138"/>
    </location>
</feature>